<comment type="caution">
    <text evidence="3">The sequence shown here is derived from an EMBL/GenBank/DDBJ whole genome shotgun (WGS) entry which is preliminary data.</text>
</comment>
<reference evidence="3 4" key="1">
    <citation type="journal article" date="2024" name="IMA Fungus">
        <title>Apiospora arundinis, a panoply of carbohydrate-active enzymes and secondary metabolites.</title>
        <authorList>
            <person name="Sorensen T."/>
            <person name="Petersen C."/>
            <person name="Muurmann A.T."/>
            <person name="Christiansen J.V."/>
            <person name="Brundto M.L."/>
            <person name="Overgaard C.K."/>
            <person name="Boysen A.T."/>
            <person name="Wollenberg R.D."/>
            <person name="Larsen T.O."/>
            <person name="Sorensen J.L."/>
            <person name="Nielsen K.L."/>
            <person name="Sondergaard T.E."/>
        </authorList>
    </citation>
    <scope>NUCLEOTIDE SEQUENCE [LARGE SCALE GENOMIC DNA]</scope>
    <source>
        <strain evidence="3 4">AAU 773</strain>
    </source>
</reference>
<dbReference type="InterPro" id="IPR000719">
    <property type="entry name" value="Prot_kinase_dom"/>
</dbReference>
<feature type="compositionally biased region" description="Low complexity" evidence="1">
    <location>
        <begin position="401"/>
        <end position="411"/>
    </location>
</feature>
<evidence type="ECO:0000313" key="4">
    <source>
        <dbReference type="Proteomes" id="UP001390339"/>
    </source>
</evidence>
<feature type="domain" description="Protein kinase" evidence="2">
    <location>
        <begin position="42"/>
        <end position="395"/>
    </location>
</feature>
<dbReference type="SUPFAM" id="SSF56112">
    <property type="entry name" value="Protein kinase-like (PK-like)"/>
    <property type="match status" value="1"/>
</dbReference>
<feature type="region of interest" description="Disordered" evidence="1">
    <location>
        <begin position="1"/>
        <end position="26"/>
    </location>
</feature>
<sequence>MSSFSESIDDDLDTGSGSSSSDSNRAVDRLQEVKKYFVNEGLQFRKVIAQGNHGGAVLFDQWLPVEPEPVSAQAATSDSDNDGGSAPEPLMQRRQVVIKYALDTKDDATSDNDEDLRNEYNWLRRLSGAEHIIRILPEYNYLWRTRSNRNRSDSNAGEEGQEAVLSHPVIVMEYLQNGTLDQLINRFGHINRRIPQRLIWSFALCLLRAVAGIAYPDQFDGRRRREMPERGDLSTIVQGSWKGLNVLIGDVQEGLDDPEHALAPALKVIDFGRGREEDPEADPYWQELKGLSDNLAGVAWVLQDLADAPNARDLYGAGDYRLWRASQSDLFDPYDFTTGASQQVLANEKLDKDLRDLIAMCLAGHRHHMPTLRELLILCRAGRRKPAEDFRHLYAKEDDNQSQGQAQAQGEGENDGDQEWLCETDDAIRETMQRVVFDADFDPERYADLPLDELGVHLTAEYLSTLSIDQ</sequence>
<evidence type="ECO:0000259" key="2">
    <source>
        <dbReference type="PROSITE" id="PS50011"/>
    </source>
</evidence>
<evidence type="ECO:0000256" key="1">
    <source>
        <dbReference type="SAM" id="MobiDB-lite"/>
    </source>
</evidence>
<accession>A0ABR2J7S5</accession>
<dbReference type="EMBL" id="JAPCWZ010000003">
    <property type="protein sequence ID" value="KAK8873756.1"/>
    <property type="molecule type" value="Genomic_DNA"/>
</dbReference>
<feature type="region of interest" description="Disordered" evidence="1">
    <location>
        <begin position="69"/>
        <end position="90"/>
    </location>
</feature>
<dbReference type="Proteomes" id="UP001390339">
    <property type="component" value="Unassembled WGS sequence"/>
</dbReference>
<dbReference type="Gene3D" id="1.10.510.10">
    <property type="entry name" value="Transferase(Phosphotransferase) domain 1"/>
    <property type="match status" value="1"/>
</dbReference>
<dbReference type="InterPro" id="IPR011009">
    <property type="entry name" value="Kinase-like_dom_sf"/>
</dbReference>
<organism evidence="3 4">
    <name type="scientific">Apiospora arundinis</name>
    <dbReference type="NCBI Taxonomy" id="335852"/>
    <lineage>
        <taxon>Eukaryota</taxon>
        <taxon>Fungi</taxon>
        <taxon>Dikarya</taxon>
        <taxon>Ascomycota</taxon>
        <taxon>Pezizomycotina</taxon>
        <taxon>Sordariomycetes</taxon>
        <taxon>Xylariomycetidae</taxon>
        <taxon>Amphisphaeriales</taxon>
        <taxon>Apiosporaceae</taxon>
        <taxon>Apiospora</taxon>
    </lineage>
</organism>
<evidence type="ECO:0000313" key="3">
    <source>
        <dbReference type="EMBL" id="KAK8873756.1"/>
    </source>
</evidence>
<proteinExistence type="predicted"/>
<gene>
    <name evidence="3" type="ORF">PGQ11_004270</name>
</gene>
<feature type="region of interest" description="Disordered" evidence="1">
    <location>
        <begin position="396"/>
        <end position="418"/>
    </location>
</feature>
<dbReference type="PROSITE" id="PS50011">
    <property type="entry name" value="PROTEIN_KINASE_DOM"/>
    <property type="match status" value="1"/>
</dbReference>
<feature type="compositionally biased region" description="Low complexity" evidence="1">
    <location>
        <begin position="14"/>
        <end position="23"/>
    </location>
</feature>
<protein>
    <recommendedName>
        <fullName evidence="2">Protein kinase domain-containing protein</fullName>
    </recommendedName>
</protein>
<keyword evidence="4" id="KW-1185">Reference proteome</keyword>
<name>A0ABR2J7S5_9PEZI</name>